<evidence type="ECO:0000256" key="2">
    <source>
        <dbReference type="ARBA" id="ARBA00022741"/>
    </source>
</evidence>
<dbReference type="GO" id="GO:0005524">
    <property type="term" value="F:ATP binding"/>
    <property type="evidence" value="ECO:0007669"/>
    <property type="project" value="UniProtKB-KW"/>
</dbReference>
<dbReference type="GO" id="GO:0006418">
    <property type="term" value="P:tRNA aminoacylation for protein translation"/>
    <property type="evidence" value="ECO:0007669"/>
    <property type="project" value="InterPro"/>
</dbReference>
<sequence length="363" mass="42063">MVTLEQKEKNQKYILDNLDEYVLNEDGNFIEFTDPYSEYYFIPKLAVINQKEGTRISEFDYEETKNSEKKILEKRKSYERGQIGRSERLDGLIRELGKEIEEILREEAEYEKNNPRSTAPPKNLKPKNKNNNPNGQNKGNPPSNPNKPNNPLPPPADIQNHYNSDKDKDKTNNTNSEQKAKSQALLKILITAELLIKQKQFNPEILAKLAREKEQNSLLYQTLNQEGRIDKAIEQQKNIQKSSQNKANPTAEKEPNQPFPFGIFFASLLAVAIIEGKEINLATARLIKFAREKLSNEYLELIKISPWDENTKNTLLFVYQQLLLLFHPSVPYITEYIYQEITHQKILEAEIENLSGEKKNNKI</sequence>
<dbReference type="OrthoDB" id="629407at2759"/>
<keyword evidence="4" id="KW-0648">Protein biosynthesis</keyword>
<evidence type="ECO:0000259" key="7">
    <source>
        <dbReference type="Pfam" id="PF08264"/>
    </source>
</evidence>
<keyword evidence="9" id="KW-1185">Reference proteome</keyword>
<dbReference type="InterPro" id="IPR013155">
    <property type="entry name" value="M/V/L/I-tRNA-synth_anticd-bd"/>
</dbReference>
<dbReference type="Gene3D" id="1.10.730.10">
    <property type="entry name" value="Isoleucyl-tRNA Synthetase, Domain 1"/>
    <property type="match status" value="1"/>
</dbReference>
<dbReference type="AlphaFoldDB" id="A0A9W4SB34"/>
<feature type="compositionally biased region" description="Low complexity" evidence="6">
    <location>
        <begin position="129"/>
        <end position="141"/>
    </location>
</feature>
<keyword evidence="3" id="KW-0067">ATP-binding</keyword>
<dbReference type="Proteomes" id="UP001153678">
    <property type="component" value="Unassembled WGS sequence"/>
</dbReference>
<keyword evidence="2" id="KW-0547">Nucleotide-binding</keyword>
<feature type="domain" description="Methionyl/Valyl/Leucyl/Isoleucyl-tRNA synthetase anticodon-binding" evidence="7">
    <location>
        <begin position="278"/>
        <end position="344"/>
    </location>
</feature>
<dbReference type="SUPFAM" id="SSF47323">
    <property type="entry name" value="Anticodon-binding domain of a subclass of class I aminoacyl-tRNA synthetases"/>
    <property type="match status" value="1"/>
</dbReference>
<organism evidence="8 9">
    <name type="scientific">Funneliformis geosporum</name>
    <dbReference type="NCBI Taxonomy" id="1117311"/>
    <lineage>
        <taxon>Eukaryota</taxon>
        <taxon>Fungi</taxon>
        <taxon>Fungi incertae sedis</taxon>
        <taxon>Mucoromycota</taxon>
        <taxon>Glomeromycotina</taxon>
        <taxon>Glomeromycetes</taxon>
        <taxon>Glomerales</taxon>
        <taxon>Glomeraceae</taxon>
        <taxon>Funneliformis</taxon>
    </lineage>
</organism>
<dbReference type="GO" id="GO:0004812">
    <property type="term" value="F:aminoacyl-tRNA ligase activity"/>
    <property type="evidence" value="ECO:0007669"/>
    <property type="project" value="UniProtKB-KW"/>
</dbReference>
<evidence type="ECO:0000256" key="6">
    <source>
        <dbReference type="SAM" id="MobiDB-lite"/>
    </source>
</evidence>
<protein>
    <submittedName>
        <fullName evidence="8">10702_t:CDS:1</fullName>
    </submittedName>
</protein>
<proteinExistence type="predicted"/>
<name>A0A9W4SB34_9GLOM</name>
<evidence type="ECO:0000256" key="3">
    <source>
        <dbReference type="ARBA" id="ARBA00022840"/>
    </source>
</evidence>
<gene>
    <name evidence="8" type="ORF">FWILDA_LOCUS550</name>
</gene>
<dbReference type="InterPro" id="IPR009080">
    <property type="entry name" value="tRNAsynth_Ia_anticodon-bd"/>
</dbReference>
<keyword evidence="1" id="KW-0436">Ligase</keyword>
<feature type="region of interest" description="Disordered" evidence="6">
    <location>
        <begin position="107"/>
        <end position="178"/>
    </location>
</feature>
<evidence type="ECO:0000256" key="1">
    <source>
        <dbReference type="ARBA" id="ARBA00022598"/>
    </source>
</evidence>
<dbReference type="EMBL" id="CAMKVN010000036">
    <property type="protein sequence ID" value="CAI2162422.1"/>
    <property type="molecule type" value="Genomic_DNA"/>
</dbReference>
<reference evidence="8" key="1">
    <citation type="submission" date="2022-08" db="EMBL/GenBank/DDBJ databases">
        <authorList>
            <person name="Kallberg Y."/>
            <person name="Tangrot J."/>
            <person name="Rosling A."/>
        </authorList>
    </citation>
    <scope>NUCLEOTIDE SEQUENCE</scope>
    <source>
        <strain evidence="8">Wild A</strain>
    </source>
</reference>
<evidence type="ECO:0000256" key="4">
    <source>
        <dbReference type="ARBA" id="ARBA00022917"/>
    </source>
</evidence>
<evidence type="ECO:0000256" key="5">
    <source>
        <dbReference type="ARBA" id="ARBA00023146"/>
    </source>
</evidence>
<accession>A0A9W4SB34</accession>
<evidence type="ECO:0000313" key="8">
    <source>
        <dbReference type="EMBL" id="CAI2162422.1"/>
    </source>
</evidence>
<keyword evidence="5" id="KW-0030">Aminoacyl-tRNA synthetase</keyword>
<comment type="caution">
    <text evidence="8">The sequence shown here is derived from an EMBL/GenBank/DDBJ whole genome shotgun (WGS) entry which is preliminary data.</text>
</comment>
<evidence type="ECO:0000313" key="9">
    <source>
        <dbReference type="Proteomes" id="UP001153678"/>
    </source>
</evidence>
<dbReference type="Pfam" id="PF08264">
    <property type="entry name" value="Anticodon_1"/>
    <property type="match status" value="1"/>
</dbReference>
<feature type="compositionally biased region" description="Pro residues" evidence="6">
    <location>
        <begin position="142"/>
        <end position="156"/>
    </location>
</feature>